<evidence type="ECO:0000256" key="9">
    <source>
        <dbReference type="ARBA" id="ARBA00023303"/>
    </source>
</evidence>
<evidence type="ECO:0000313" key="14">
    <source>
        <dbReference type="EMBL" id="QDU39081.1"/>
    </source>
</evidence>
<dbReference type="Gene3D" id="3.40.190.10">
    <property type="entry name" value="Periplasmic binding protein-like II"/>
    <property type="match status" value="2"/>
</dbReference>
<feature type="domain" description="Solute-binding protein family 3/N-terminal" evidence="12">
    <location>
        <begin position="44"/>
        <end position="379"/>
    </location>
</feature>
<evidence type="ECO:0000256" key="6">
    <source>
        <dbReference type="ARBA" id="ARBA00023136"/>
    </source>
</evidence>
<feature type="transmembrane region" description="Helical" evidence="10">
    <location>
        <begin position="226"/>
        <end position="250"/>
    </location>
</feature>
<keyword evidence="15" id="KW-1185">Reference proteome</keyword>
<evidence type="ECO:0000256" key="7">
    <source>
        <dbReference type="ARBA" id="ARBA00023170"/>
    </source>
</evidence>
<reference evidence="14 15" key="1">
    <citation type="submission" date="2019-02" db="EMBL/GenBank/DDBJ databases">
        <title>Deep-cultivation of Planctomycetes and their phenomic and genomic characterization uncovers novel biology.</title>
        <authorList>
            <person name="Wiegand S."/>
            <person name="Jogler M."/>
            <person name="Boedeker C."/>
            <person name="Pinto D."/>
            <person name="Vollmers J."/>
            <person name="Rivas-Marin E."/>
            <person name="Kohn T."/>
            <person name="Peeters S.H."/>
            <person name="Heuer A."/>
            <person name="Rast P."/>
            <person name="Oberbeckmann S."/>
            <person name="Bunk B."/>
            <person name="Jeske O."/>
            <person name="Meyerdierks A."/>
            <person name="Storesund J.E."/>
            <person name="Kallscheuer N."/>
            <person name="Luecker S."/>
            <person name="Lage O.M."/>
            <person name="Pohl T."/>
            <person name="Merkel B.J."/>
            <person name="Hornburger P."/>
            <person name="Mueller R.-W."/>
            <person name="Bruemmer F."/>
            <person name="Labrenz M."/>
            <person name="Spormann A.M."/>
            <person name="Op den Camp H."/>
            <person name="Overmann J."/>
            <person name="Amann R."/>
            <person name="Jetten M.S.M."/>
            <person name="Mascher T."/>
            <person name="Medema M.H."/>
            <person name="Devos D.P."/>
            <person name="Kaster A.-K."/>
            <person name="Ovreas L."/>
            <person name="Rohde M."/>
            <person name="Galperin M.Y."/>
            <person name="Jogler C."/>
        </authorList>
    </citation>
    <scope>NUCLEOTIDE SEQUENCE [LARGE SCALE GENOMIC DNA]</scope>
    <source>
        <strain evidence="14 15">Mal4</strain>
    </source>
</reference>
<name>A0A517Z9G1_9PLAN</name>
<keyword evidence="8" id="KW-0325">Glycoprotein</keyword>
<evidence type="ECO:0000256" key="2">
    <source>
        <dbReference type="ARBA" id="ARBA00022448"/>
    </source>
</evidence>
<sequence precursor="true">MIVLCRRCRPLTCSYGSWCLFAACIVLVTSVACGDDETDAIPDKLVVATRDVPPFSMKNEDGQWTGLTIDLLREIKVRMRGSDAAALELEFREMGLDEMLDALERGEIDLAAAALTVNAEREARVDFTHPYYSSGLGIAVGRQQLRTWDAVLAAIFSLTFLKLMLALFAALLASGVIVYLFERKRNPEQFGGRAAKGIAAGIWWAAVTMTTVGYGDKVPKTSAGRVVGFIWMFAGLFIIASFTAAVTSALTVNQLKSRINGPADLSRVRVATVTASTSDRYLADRHVIARTHSDVHSALQSLKAGDVDAVVYDAPVLRYEAHQRFAGEVHVLPMTFQRQDYAFALRENSPLREQINQIVLRRIENPEWDDVLAGYFGEDVE</sequence>
<keyword evidence="6 10" id="KW-0472">Membrane</keyword>
<comment type="subcellular location">
    <subcellularLocation>
        <location evidence="1">Membrane</location>
        <topology evidence="1">Multi-pass membrane protein</topology>
    </subcellularLocation>
</comment>
<evidence type="ECO:0000256" key="4">
    <source>
        <dbReference type="ARBA" id="ARBA00022989"/>
    </source>
</evidence>
<feature type="domain" description="Ionotropic glutamate receptor C-terminal" evidence="13">
    <location>
        <begin position="44"/>
        <end position="370"/>
    </location>
</feature>
<dbReference type="PROSITE" id="PS51257">
    <property type="entry name" value="PROKAR_LIPOPROTEIN"/>
    <property type="match status" value="1"/>
</dbReference>
<evidence type="ECO:0000256" key="10">
    <source>
        <dbReference type="SAM" id="Phobius"/>
    </source>
</evidence>
<keyword evidence="3 10" id="KW-0812">Transmembrane</keyword>
<dbReference type="GO" id="GO:0015276">
    <property type="term" value="F:ligand-gated monoatomic ion channel activity"/>
    <property type="evidence" value="ECO:0007669"/>
    <property type="project" value="InterPro"/>
</dbReference>
<feature type="transmembrane region" description="Helical" evidence="10">
    <location>
        <begin position="193"/>
        <end position="214"/>
    </location>
</feature>
<dbReference type="Pfam" id="PF07885">
    <property type="entry name" value="Ion_trans_2"/>
    <property type="match status" value="1"/>
</dbReference>
<dbReference type="GO" id="GO:0016020">
    <property type="term" value="C:membrane"/>
    <property type="evidence" value="ECO:0007669"/>
    <property type="project" value="UniProtKB-SubCell"/>
</dbReference>
<gene>
    <name evidence="14" type="primary">yckB</name>
    <name evidence="14" type="ORF">Mal4_34160</name>
</gene>
<feature type="signal peptide" evidence="11">
    <location>
        <begin position="1"/>
        <end position="34"/>
    </location>
</feature>
<evidence type="ECO:0000256" key="11">
    <source>
        <dbReference type="SAM" id="SignalP"/>
    </source>
</evidence>
<feature type="transmembrane region" description="Helical" evidence="10">
    <location>
        <begin position="151"/>
        <end position="181"/>
    </location>
</feature>
<dbReference type="AlphaFoldDB" id="A0A517Z9G1"/>
<keyword evidence="2" id="KW-0813">Transport</keyword>
<dbReference type="SUPFAM" id="SSF53850">
    <property type="entry name" value="Periplasmic binding protein-like II"/>
    <property type="match status" value="1"/>
</dbReference>
<dbReference type="PRINTS" id="PR00169">
    <property type="entry name" value="KCHANNEL"/>
</dbReference>
<dbReference type="PANTHER" id="PTHR18966">
    <property type="entry name" value="IONOTROPIC GLUTAMATE RECEPTOR"/>
    <property type="match status" value="1"/>
</dbReference>
<protein>
    <submittedName>
        <fullName evidence="14">Putative ABC transporter extracellular-binding protein YckB</fullName>
    </submittedName>
</protein>
<evidence type="ECO:0000256" key="1">
    <source>
        <dbReference type="ARBA" id="ARBA00004141"/>
    </source>
</evidence>
<evidence type="ECO:0000256" key="8">
    <source>
        <dbReference type="ARBA" id="ARBA00023180"/>
    </source>
</evidence>
<dbReference type="SUPFAM" id="SSF81324">
    <property type="entry name" value="Voltage-gated potassium channels"/>
    <property type="match status" value="1"/>
</dbReference>
<dbReference type="Proteomes" id="UP000320496">
    <property type="component" value="Chromosome"/>
</dbReference>
<dbReference type="InterPro" id="IPR015683">
    <property type="entry name" value="Ionotropic_Glu_rcpt"/>
</dbReference>
<dbReference type="Gene3D" id="1.10.287.70">
    <property type="match status" value="1"/>
</dbReference>
<feature type="chain" id="PRO_5021838783" evidence="11">
    <location>
        <begin position="35"/>
        <end position="381"/>
    </location>
</feature>
<dbReference type="OrthoDB" id="5486437at2"/>
<evidence type="ECO:0000259" key="13">
    <source>
        <dbReference type="SMART" id="SM00079"/>
    </source>
</evidence>
<keyword evidence="11" id="KW-0732">Signal</keyword>
<accession>A0A517Z9G1</accession>
<dbReference type="SMART" id="SM00062">
    <property type="entry name" value="PBPb"/>
    <property type="match status" value="1"/>
</dbReference>
<keyword evidence="9" id="KW-0407">Ion channel</keyword>
<evidence type="ECO:0000256" key="3">
    <source>
        <dbReference type="ARBA" id="ARBA00022692"/>
    </source>
</evidence>
<evidence type="ECO:0000313" key="15">
    <source>
        <dbReference type="Proteomes" id="UP000320496"/>
    </source>
</evidence>
<dbReference type="InterPro" id="IPR001638">
    <property type="entry name" value="Solute-binding_3/MltF_N"/>
</dbReference>
<dbReference type="EMBL" id="CP036275">
    <property type="protein sequence ID" value="QDU39081.1"/>
    <property type="molecule type" value="Genomic_DNA"/>
</dbReference>
<dbReference type="KEGG" id="mri:Mal4_34160"/>
<dbReference type="SMART" id="SM00079">
    <property type="entry name" value="PBPe"/>
    <property type="match status" value="1"/>
</dbReference>
<keyword evidence="5" id="KW-0406">Ion transport</keyword>
<keyword evidence="4 10" id="KW-1133">Transmembrane helix</keyword>
<evidence type="ECO:0000259" key="12">
    <source>
        <dbReference type="SMART" id="SM00062"/>
    </source>
</evidence>
<organism evidence="14 15">
    <name type="scientific">Maioricimonas rarisocia</name>
    <dbReference type="NCBI Taxonomy" id="2528026"/>
    <lineage>
        <taxon>Bacteria</taxon>
        <taxon>Pseudomonadati</taxon>
        <taxon>Planctomycetota</taxon>
        <taxon>Planctomycetia</taxon>
        <taxon>Planctomycetales</taxon>
        <taxon>Planctomycetaceae</taxon>
        <taxon>Maioricimonas</taxon>
    </lineage>
</organism>
<dbReference type="Pfam" id="PF00497">
    <property type="entry name" value="SBP_bac_3"/>
    <property type="match status" value="1"/>
</dbReference>
<keyword evidence="7" id="KW-0675">Receptor</keyword>
<evidence type="ECO:0000256" key="5">
    <source>
        <dbReference type="ARBA" id="ARBA00023065"/>
    </source>
</evidence>
<proteinExistence type="predicted"/>
<dbReference type="InterPro" id="IPR001320">
    <property type="entry name" value="Iontro_rcpt_C"/>
</dbReference>
<dbReference type="InterPro" id="IPR013099">
    <property type="entry name" value="K_chnl_dom"/>
</dbReference>